<proteinExistence type="predicted"/>
<protein>
    <submittedName>
        <fullName evidence="1">Uncharacterized protein</fullName>
    </submittedName>
</protein>
<sequence>MALTQDELDQVYNYVMGKGQSLSGLPDGGTDLSSMYLAPLLKYSPGSAATLVRLAVSLLKGDSAYQVWVNEPGNAGKTLSDFFAFIKGAKGDPFTFADFTPEQLVDLALTYDKLTPEQKEEMKLKFADLTEADILALQKPATDAAAEMRQEMVQISQNANAAIEAANTAAGNAQDAADNVQDGKTPILESVNAQSGNIPSGSFSENGVDASGNPKYILNLTLPAGKDGQPAIFEQGTTTTVEPNGSASVEVVENGTTPEGNPKYILNFSIPRGQQGPPGAGSGNVSADGTGLVIGKKYLFVPDADDSTAGSFVEYEAPEIPEQVQPDWDATEGKGAILNKPGNATADTSGLMSADQFQKLEKVSPDEYVKKAGDANIYIDKADPAIAFPFKGTFGYTEGMGMYIYNHAREKSLEYTDAGKLLFEGKEAFAVDADNELTLAGKKLSDLGGGAQYLDLSPLLDAEGNPVTTVTDEFLAQVEDAYNNHVTNIYLDGSIGSMLLVAAPDYYRIAIMMIMTTSNNKNGINDGVLAQQEFLIYKADKSVLLNIFASELKNTGDGTKFKSDDGTYKEVGGSDFVEIPFAVLELTNSSTSDQIKTAFGGDTAFDNIHSKIKGGKMAYSIFNVEEAGITMTIPFVADGGMADAETKALQLMYINPLLQKPEHVNLIINKSIAGNTYTAMSVTNQLSYDLATTGSNGLMSATDKTKIDRLRSYTTATTVASLNVNYEVICVTLSANASLSVSGTETTYNGRTITAYVYTASARTITIPTSGSYISMCGSSYTTKADKWVEFNLTCIAGVWHIAKLEQE</sequence>
<name>A0A8S5U9A4_9CAUD</name>
<accession>A0A8S5U9A4</accession>
<reference evidence="1" key="1">
    <citation type="journal article" date="2021" name="Proc. Natl. Acad. Sci. U.S.A.">
        <title>A Catalog of Tens of Thousands of Viruses from Human Metagenomes Reveals Hidden Associations with Chronic Diseases.</title>
        <authorList>
            <person name="Tisza M.J."/>
            <person name="Buck C.B."/>
        </authorList>
    </citation>
    <scope>NUCLEOTIDE SEQUENCE</scope>
    <source>
        <strain evidence="1">Ct7aK2</strain>
    </source>
</reference>
<dbReference type="EMBL" id="BK016044">
    <property type="protein sequence ID" value="DAF91065.1"/>
    <property type="molecule type" value="Genomic_DNA"/>
</dbReference>
<organism evidence="1">
    <name type="scientific">Siphoviridae sp. ct7aK2</name>
    <dbReference type="NCBI Taxonomy" id="2825351"/>
    <lineage>
        <taxon>Viruses</taxon>
        <taxon>Duplodnaviria</taxon>
        <taxon>Heunggongvirae</taxon>
        <taxon>Uroviricota</taxon>
        <taxon>Caudoviricetes</taxon>
    </lineage>
</organism>
<evidence type="ECO:0000313" key="1">
    <source>
        <dbReference type="EMBL" id="DAF91065.1"/>
    </source>
</evidence>